<dbReference type="OrthoDB" id="9801127at2"/>
<dbReference type="PANTHER" id="PTHR33202:SF6">
    <property type="entry name" value="ZINC UPTAKE REGULATION PROTEIN"/>
    <property type="match status" value="1"/>
</dbReference>
<dbReference type="InterPro" id="IPR036390">
    <property type="entry name" value="WH_DNA-bd_sf"/>
</dbReference>
<evidence type="ECO:0000256" key="6">
    <source>
        <dbReference type="ARBA" id="ARBA00023163"/>
    </source>
</evidence>
<dbReference type="RefSeq" id="WP_067568199.1">
    <property type="nucleotide sequence ID" value="NZ_LN999835.1"/>
</dbReference>
<comment type="similarity">
    <text evidence="1">Belongs to the Fur family.</text>
</comment>
<dbReference type="FunFam" id="1.10.10.10:FF:000137">
    <property type="entry name" value="Zinc uptake transcriptional repressor"/>
    <property type="match status" value="1"/>
</dbReference>
<evidence type="ECO:0000256" key="4">
    <source>
        <dbReference type="ARBA" id="ARBA00023015"/>
    </source>
</evidence>
<proteinExistence type="inferred from homology"/>
<feature type="binding site" evidence="7">
    <location>
        <position position="143"/>
    </location>
    <ligand>
        <name>Zn(2+)</name>
        <dbReference type="ChEBI" id="CHEBI:29105"/>
    </ligand>
</feature>
<evidence type="ECO:0000313" key="9">
    <source>
        <dbReference type="Proteomes" id="UP000095477"/>
    </source>
</evidence>
<dbReference type="EMBL" id="LN999835">
    <property type="protein sequence ID" value="CUX97457.1"/>
    <property type="molecule type" value="Genomic_DNA"/>
</dbReference>
<evidence type="ECO:0000256" key="3">
    <source>
        <dbReference type="ARBA" id="ARBA00022833"/>
    </source>
</evidence>
<accession>A0A143WUL4</accession>
<sequence length="150" mass="17259">MKAITDNLLLIQAEQLCEQRSVRMTPLRMEVLRLISQQNGAISAYDLLNLLRQSEPHAKPPTIYRALDFLREQRFIHRVESTNSFMLCHHLTEPLHTSVFFICDRCGLVTEQKTKNTKNIMKRMASTAGFFVFHTVMEVHGLCLSCHSAV</sequence>
<dbReference type="PANTHER" id="PTHR33202">
    <property type="entry name" value="ZINC UPTAKE REGULATION PROTEIN"/>
    <property type="match status" value="1"/>
</dbReference>
<dbReference type="Pfam" id="PF01475">
    <property type="entry name" value="FUR"/>
    <property type="match status" value="1"/>
</dbReference>
<dbReference type="Gene3D" id="3.30.1490.190">
    <property type="match status" value="1"/>
</dbReference>
<evidence type="ECO:0000256" key="1">
    <source>
        <dbReference type="ARBA" id="ARBA00007957"/>
    </source>
</evidence>
<gene>
    <name evidence="8" type="primary">zur</name>
    <name evidence="8" type="ORF">TPER_HE00557</name>
</gene>
<reference evidence="9" key="1">
    <citation type="submission" date="2016-01" db="EMBL/GenBank/DDBJ databases">
        <authorList>
            <person name="Husnik F."/>
        </authorList>
    </citation>
    <scope>NUCLEOTIDE SEQUENCE [LARGE SCALE GENOMIC DNA]</scope>
</reference>
<evidence type="ECO:0000256" key="5">
    <source>
        <dbReference type="ARBA" id="ARBA00023125"/>
    </source>
</evidence>
<dbReference type="PATRIC" id="fig|1778263.3.peg.549"/>
<keyword evidence="9" id="KW-1185">Reference proteome</keyword>
<evidence type="ECO:0000313" key="8">
    <source>
        <dbReference type="EMBL" id="CUX97457.1"/>
    </source>
</evidence>
<keyword evidence="7" id="KW-0479">Metal-binding</keyword>
<feature type="binding site" evidence="7">
    <location>
        <position position="146"/>
    </location>
    <ligand>
        <name>Zn(2+)</name>
        <dbReference type="ChEBI" id="CHEBI:29105"/>
    </ligand>
</feature>
<keyword evidence="6" id="KW-0804">Transcription</keyword>
<keyword evidence="5" id="KW-0238">DNA-binding</keyword>
<dbReference type="NCBIfam" id="NF008646">
    <property type="entry name" value="PRK11639.1"/>
    <property type="match status" value="1"/>
</dbReference>
<feature type="binding site" evidence="7">
    <location>
        <position position="106"/>
    </location>
    <ligand>
        <name>Zn(2+)</name>
        <dbReference type="ChEBI" id="CHEBI:29105"/>
    </ligand>
</feature>
<feature type="binding site" evidence="7">
    <location>
        <position position="103"/>
    </location>
    <ligand>
        <name>Zn(2+)</name>
        <dbReference type="ChEBI" id="CHEBI:29105"/>
    </ligand>
</feature>
<dbReference type="GO" id="GO:1900376">
    <property type="term" value="P:regulation of secondary metabolite biosynthetic process"/>
    <property type="evidence" value="ECO:0007669"/>
    <property type="project" value="TreeGrafter"/>
</dbReference>
<dbReference type="InterPro" id="IPR002481">
    <property type="entry name" value="FUR"/>
</dbReference>
<dbReference type="GO" id="GO:0000976">
    <property type="term" value="F:transcription cis-regulatory region binding"/>
    <property type="evidence" value="ECO:0007669"/>
    <property type="project" value="TreeGrafter"/>
</dbReference>
<dbReference type="GO" id="GO:0003700">
    <property type="term" value="F:DNA-binding transcription factor activity"/>
    <property type="evidence" value="ECO:0007669"/>
    <property type="project" value="InterPro"/>
</dbReference>
<evidence type="ECO:0000256" key="2">
    <source>
        <dbReference type="ARBA" id="ARBA00022491"/>
    </source>
</evidence>
<name>A0A143WUL4_9ENTR</name>
<keyword evidence="2" id="KW-0678">Repressor</keyword>
<comment type="cofactor">
    <cofactor evidence="7">
        <name>Zn(2+)</name>
        <dbReference type="ChEBI" id="CHEBI:29105"/>
    </cofactor>
    <text evidence="7">Binds 1 zinc ion per subunit.</text>
</comment>
<dbReference type="Proteomes" id="UP000095477">
    <property type="component" value="Chromosome I"/>
</dbReference>
<dbReference type="STRING" id="1778263.TPER_HE00557"/>
<evidence type="ECO:0000256" key="7">
    <source>
        <dbReference type="PIRSR" id="PIRSR602481-1"/>
    </source>
</evidence>
<organism evidence="8 9">
    <name type="scientific">Candidatus Hoaglandella endobia</name>
    <dbReference type="NCBI Taxonomy" id="1778263"/>
    <lineage>
        <taxon>Bacteria</taxon>
        <taxon>Pseudomonadati</taxon>
        <taxon>Pseudomonadota</taxon>
        <taxon>Gammaproteobacteria</taxon>
        <taxon>Enterobacterales</taxon>
        <taxon>Enterobacteriaceae</taxon>
        <taxon>Candidatus Hoaglandella</taxon>
    </lineage>
</organism>
<protein>
    <submittedName>
        <fullName evidence="8">Zinc uptake regulation protein</fullName>
    </submittedName>
</protein>
<keyword evidence="4" id="KW-0805">Transcription regulation</keyword>
<dbReference type="AlphaFoldDB" id="A0A143WUL4"/>
<dbReference type="GO" id="GO:0005829">
    <property type="term" value="C:cytosol"/>
    <property type="evidence" value="ECO:0007669"/>
    <property type="project" value="TreeGrafter"/>
</dbReference>
<dbReference type="GO" id="GO:0045892">
    <property type="term" value="P:negative regulation of DNA-templated transcription"/>
    <property type="evidence" value="ECO:0007669"/>
    <property type="project" value="TreeGrafter"/>
</dbReference>
<dbReference type="InterPro" id="IPR036388">
    <property type="entry name" value="WH-like_DNA-bd_sf"/>
</dbReference>
<dbReference type="KEGG" id="hed:TPER_HE00557"/>
<dbReference type="Gene3D" id="1.10.10.10">
    <property type="entry name" value="Winged helix-like DNA-binding domain superfamily/Winged helix DNA-binding domain"/>
    <property type="match status" value="1"/>
</dbReference>
<dbReference type="SUPFAM" id="SSF46785">
    <property type="entry name" value="Winged helix' DNA-binding domain"/>
    <property type="match status" value="1"/>
</dbReference>
<dbReference type="GO" id="GO:0008270">
    <property type="term" value="F:zinc ion binding"/>
    <property type="evidence" value="ECO:0007669"/>
    <property type="project" value="TreeGrafter"/>
</dbReference>
<dbReference type="InterPro" id="IPR043135">
    <property type="entry name" value="Fur_C"/>
</dbReference>
<keyword evidence="3 7" id="KW-0862">Zinc</keyword>